<dbReference type="SUPFAM" id="SSF53335">
    <property type="entry name" value="S-adenosyl-L-methionine-dependent methyltransferases"/>
    <property type="match status" value="1"/>
</dbReference>
<sequence length="286" mass="31537">MAQDSLIIEMAPWLESPAGRYLLAWEQRQLDHVVADIFGYHAVQLGWPMVQALRASRISHRWLLNDGTLEAGPDLALLPPGGLGAGGSPPEGGGALAVSVLSAFETLPFPSGSLDLVVLPHTLEMSGDAHQTLREVERVLMPEGRVVIVGFNPLSLWGAAHGLERLGVPGWRGRTGLPAHGTGELIGWRRLRDWLRLLGLEVESGRFGCYRPPFSTQRWLERSAWCDAAGERWWPVLGSVYLMVAVKRVRAVRLLGGPQWKINRRRRAAAPAVVTRGRPVPRCEDR</sequence>
<dbReference type="AlphaFoldDB" id="A0A5C1Q058"/>
<dbReference type="GO" id="GO:0008757">
    <property type="term" value="F:S-adenosylmethionine-dependent methyltransferase activity"/>
    <property type="evidence" value="ECO:0007669"/>
    <property type="project" value="InterPro"/>
</dbReference>
<organism evidence="1 2">
    <name type="scientific">Sphaerotilus sulfidivorans</name>
    <dbReference type="NCBI Taxonomy" id="639200"/>
    <lineage>
        <taxon>Bacteria</taxon>
        <taxon>Pseudomonadati</taxon>
        <taxon>Pseudomonadota</taxon>
        <taxon>Betaproteobacteria</taxon>
        <taxon>Burkholderiales</taxon>
        <taxon>Sphaerotilaceae</taxon>
        <taxon>Sphaerotilus</taxon>
    </lineage>
</organism>
<dbReference type="OrthoDB" id="6191410at2"/>
<keyword evidence="1" id="KW-0808">Transferase</keyword>
<name>A0A5C1Q058_9BURK</name>
<evidence type="ECO:0000313" key="2">
    <source>
        <dbReference type="Proteomes" id="UP000323522"/>
    </source>
</evidence>
<reference evidence="1 2" key="1">
    <citation type="submission" date="2019-02" db="EMBL/GenBank/DDBJ databases">
        <title>Complete Genome Sequence and Methylome Analysis of Sphaerotilus natans subsp. sulfidivorans D-507.</title>
        <authorList>
            <person name="Fomenkov A."/>
            <person name="Gridneva E."/>
            <person name="Smolyakov D."/>
            <person name="Dubinina G."/>
            <person name="Vincze T."/>
            <person name="Grabovich M."/>
            <person name="Roberts R.J."/>
        </authorList>
    </citation>
    <scope>NUCLEOTIDE SEQUENCE [LARGE SCALE GENOMIC DNA]</scope>
    <source>
        <strain evidence="1 2">D-507</strain>
    </source>
</reference>
<dbReference type="KEGG" id="snn:EWH46_08790"/>
<protein>
    <submittedName>
        <fullName evidence="1">Methyltransferase domain-containing protein</fullName>
    </submittedName>
</protein>
<dbReference type="Gene3D" id="3.40.50.150">
    <property type="entry name" value="Vaccinia Virus protein VP39"/>
    <property type="match status" value="1"/>
</dbReference>
<keyword evidence="1" id="KW-0489">Methyltransferase</keyword>
<dbReference type="GO" id="GO:0032259">
    <property type="term" value="P:methylation"/>
    <property type="evidence" value="ECO:0007669"/>
    <property type="project" value="UniProtKB-KW"/>
</dbReference>
<evidence type="ECO:0000313" key="1">
    <source>
        <dbReference type="EMBL" id="QEN00861.1"/>
    </source>
</evidence>
<dbReference type="EMBL" id="CP035708">
    <property type="protein sequence ID" value="QEN00861.1"/>
    <property type="molecule type" value="Genomic_DNA"/>
</dbReference>
<accession>A0A5C1Q058</accession>
<dbReference type="InterPro" id="IPR029063">
    <property type="entry name" value="SAM-dependent_MTases_sf"/>
</dbReference>
<dbReference type="InterPro" id="IPR013216">
    <property type="entry name" value="Methyltransf_11"/>
</dbReference>
<dbReference type="Proteomes" id="UP000323522">
    <property type="component" value="Chromosome"/>
</dbReference>
<dbReference type="Pfam" id="PF08241">
    <property type="entry name" value="Methyltransf_11"/>
    <property type="match status" value="1"/>
</dbReference>
<proteinExistence type="predicted"/>
<gene>
    <name evidence="1" type="ORF">EWH46_08790</name>
</gene>